<gene>
    <name evidence="3" type="ORF">HD841_000306</name>
</gene>
<keyword evidence="1" id="KW-0732">Signal</keyword>
<feature type="domain" description="DUF4136" evidence="2">
    <location>
        <begin position="55"/>
        <end position="193"/>
    </location>
</feature>
<keyword evidence="4" id="KW-1185">Reference proteome</keyword>
<evidence type="ECO:0000259" key="2">
    <source>
        <dbReference type="Pfam" id="PF13590"/>
    </source>
</evidence>
<sequence length="202" mass="20579">MIIRPFLVLGVAAAALAGCATTSSLPPTEVIRYHLGQPIARGTIAVEPMSGGAPASLEFKTYAAAVETELLKVGYTLPPQGATPEYVATVAFTRTSREGPPRQSPVSIGIGGGGFSGGGRRGGGGFGLGGGIGFPIGKSRSTEVLVAELAVTIKRRADQSPVWEGKAQGISDIKGADQQAGKLARALFTGFPGESGRTITVR</sequence>
<comment type="caution">
    <text evidence="3">The sequence shown here is derived from an EMBL/GenBank/DDBJ whole genome shotgun (WGS) entry which is preliminary data.</text>
</comment>
<dbReference type="RefSeq" id="WP_179507122.1">
    <property type="nucleotide sequence ID" value="NZ_JACCBY010000001.1"/>
</dbReference>
<name>A0A7Y9FKF0_9SPHN</name>
<dbReference type="EMBL" id="JACCBY010000001">
    <property type="protein sequence ID" value="NYD88537.1"/>
    <property type="molecule type" value="Genomic_DNA"/>
</dbReference>
<dbReference type="Proteomes" id="UP000517753">
    <property type="component" value="Unassembled WGS sequence"/>
</dbReference>
<evidence type="ECO:0000313" key="3">
    <source>
        <dbReference type="EMBL" id="NYD88537.1"/>
    </source>
</evidence>
<reference evidence="3 4" key="2">
    <citation type="submission" date="2020-08" db="EMBL/GenBank/DDBJ databases">
        <title>The Agave Microbiome: Exploring the role of microbial communities in plant adaptations to desert environments.</title>
        <authorList>
            <person name="Partida-Martinez L.P."/>
        </authorList>
    </citation>
    <scope>NUCLEOTIDE SEQUENCE [LARGE SCALE GENOMIC DNA]</scope>
    <source>
        <strain evidence="3 4">AS2.3</strain>
    </source>
</reference>
<dbReference type="AlphaFoldDB" id="A0A7Y9FKF0"/>
<organism evidence="3 4">
    <name type="scientific">Sphingomonas melonis</name>
    <dbReference type="NCBI Taxonomy" id="152682"/>
    <lineage>
        <taxon>Bacteria</taxon>
        <taxon>Pseudomonadati</taxon>
        <taxon>Pseudomonadota</taxon>
        <taxon>Alphaproteobacteria</taxon>
        <taxon>Sphingomonadales</taxon>
        <taxon>Sphingomonadaceae</taxon>
        <taxon>Sphingomonas</taxon>
    </lineage>
</organism>
<accession>A0A7Y9FKF0</accession>
<protein>
    <recommendedName>
        <fullName evidence="2">DUF4136 domain-containing protein</fullName>
    </recommendedName>
</protein>
<dbReference type="InterPro" id="IPR025411">
    <property type="entry name" value="DUF4136"/>
</dbReference>
<proteinExistence type="predicted"/>
<feature type="chain" id="PRO_5030654160" description="DUF4136 domain-containing protein" evidence="1">
    <location>
        <begin position="18"/>
        <end position="202"/>
    </location>
</feature>
<evidence type="ECO:0000313" key="4">
    <source>
        <dbReference type="Proteomes" id="UP000517753"/>
    </source>
</evidence>
<reference evidence="3 4" key="1">
    <citation type="submission" date="2020-07" db="EMBL/GenBank/DDBJ databases">
        <authorList>
            <person name="Partida-Martinez L."/>
            <person name="Huntemann M."/>
            <person name="Clum A."/>
            <person name="Wang J."/>
            <person name="Palaniappan K."/>
            <person name="Ritter S."/>
            <person name="Chen I.-M."/>
            <person name="Stamatis D."/>
            <person name="Reddy T."/>
            <person name="O'Malley R."/>
            <person name="Daum C."/>
            <person name="Shapiro N."/>
            <person name="Ivanova N."/>
            <person name="Kyrpides N."/>
            <person name="Woyke T."/>
        </authorList>
    </citation>
    <scope>NUCLEOTIDE SEQUENCE [LARGE SCALE GENOMIC DNA]</scope>
    <source>
        <strain evidence="3 4">AS2.3</strain>
    </source>
</reference>
<dbReference type="Pfam" id="PF13590">
    <property type="entry name" value="DUF4136"/>
    <property type="match status" value="1"/>
</dbReference>
<dbReference type="PROSITE" id="PS51257">
    <property type="entry name" value="PROKAR_LIPOPROTEIN"/>
    <property type="match status" value="1"/>
</dbReference>
<evidence type="ECO:0000256" key="1">
    <source>
        <dbReference type="SAM" id="SignalP"/>
    </source>
</evidence>
<feature type="signal peptide" evidence="1">
    <location>
        <begin position="1"/>
        <end position="17"/>
    </location>
</feature>